<dbReference type="RefSeq" id="WP_191667417.1">
    <property type="nucleotide sequence ID" value="NZ_QORN01000002.1"/>
</dbReference>
<evidence type="ECO:0000259" key="9">
    <source>
        <dbReference type="SMART" id="SM00977"/>
    </source>
</evidence>
<keyword evidence="2 8" id="KW-0963">Cytoplasm</keyword>
<evidence type="ECO:0000256" key="4">
    <source>
        <dbReference type="ARBA" id="ARBA00022694"/>
    </source>
</evidence>
<keyword evidence="5" id="KW-0547">Nucleotide-binding</keyword>
<dbReference type="PANTHER" id="PTHR43033:SF1">
    <property type="entry name" value="TRNA(ILE)-LYSIDINE SYNTHASE-RELATED"/>
    <property type="match status" value="1"/>
</dbReference>
<evidence type="ECO:0000313" key="11">
    <source>
        <dbReference type="Proteomes" id="UP000704341"/>
    </source>
</evidence>
<keyword evidence="4 8" id="KW-0819">tRNA processing</keyword>
<dbReference type="InterPro" id="IPR012796">
    <property type="entry name" value="Lysidine-tRNA-synth_C"/>
</dbReference>
<name>A0ABR8P588_9LACO</name>
<keyword evidence="3 8" id="KW-0436">Ligase</keyword>
<comment type="caution">
    <text evidence="10">The sequence shown here is derived from an EMBL/GenBank/DDBJ whole genome shotgun (WGS) entry which is preliminary data.</text>
</comment>
<dbReference type="InterPro" id="IPR011063">
    <property type="entry name" value="TilS/TtcA_N"/>
</dbReference>
<protein>
    <recommendedName>
        <fullName evidence="8">tRNA(Ile)-lysidine synthase</fullName>
        <ecNumber evidence="8">6.3.4.19</ecNumber>
    </recommendedName>
    <alternativeName>
        <fullName evidence="8">tRNA(Ile)-2-lysyl-cytidine synthase</fullName>
    </alternativeName>
    <alternativeName>
        <fullName evidence="8">tRNA(Ile)-lysidine synthetase</fullName>
    </alternativeName>
</protein>
<dbReference type="SUPFAM" id="SSF56037">
    <property type="entry name" value="PheT/TilS domain"/>
    <property type="match status" value="1"/>
</dbReference>
<comment type="similarity">
    <text evidence="8">Belongs to the tRNA(Ile)-lysidine synthase family.</text>
</comment>
<evidence type="ECO:0000256" key="5">
    <source>
        <dbReference type="ARBA" id="ARBA00022741"/>
    </source>
</evidence>
<evidence type="ECO:0000256" key="3">
    <source>
        <dbReference type="ARBA" id="ARBA00022598"/>
    </source>
</evidence>
<comment type="caution">
    <text evidence="8">Lacks conserved residue(s) required for the propagation of feature annotation.</text>
</comment>
<proteinExistence type="inferred from homology"/>
<evidence type="ECO:0000256" key="2">
    <source>
        <dbReference type="ARBA" id="ARBA00022490"/>
    </source>
</evidence>
<comment type="subcellular location">
    <subcellularLocation>
        <location evidence="1 8">Cytoplasm</location>
    </subcellularLocation>
</comment>
<gene>
    <name evidence="8 10" type="primary">tilS</name>
    <name evidence="10" type="ORF">DTK66_00415</name>
</gene>
<dbReference type="HAMAP" id="MF_01161">
    <property type="entry name" value="tRNA_Ile_lys_synt"/>
    <property type="match status" value="1"/>
</dbReference>
<evidence type="ECO:0000256" key="7">
    <source>
        <dbReference type="ARBA" id="ARBA00048539"/>
    </source>
</evidence>
<organism evidence="10 11">
    <name type="scientific">Limosilactobacillus walteri</name>
    <dbReference type="NCBI Taxonomy" id="2268022"/>
    <lineage>
        <taxon>Bacteria</taxon>
        <taxon>Bacillati</taxon>
        <taxon>Bacillota</taxon>
        <taxon>Bacilli</taxon>
        <taxon>Lactobacillales</taxon>
        <taxon>Lactobacillaceae</taxon>
        <taxon>Limosilactobacillus</taxon>
    </lineage>
</organism>
<dbReference type="Gene3D" id="3.40.50.620">
    <property type="entry name" value="HUPs"/>
    <property type="match status" value="1"/>
</dbReference>
<evidence type="ECO:0000256" key="6">
    <source>
        <dbReference type="ARBA" id="ARBA00022840"/>
    </source>
</evidence>
<accession>A0ABR8P588</accession>
<feature type="domain" description="Lysidine-tRNA(Ile) synthetase C-terminal" evidence="9">
    <location>
        <begin position="379"/>
        <end position="452"/>
    </location>
</feature>
<evidence type="ECO:0000313" key="10">
    <source>
        <dbReference type="EMBL" id="MBD5805584.1"/>
    </source>
</evidence>
<dbReference type="InterPro" id="IPR014729">
    <property type="entry name" value="Rossmann-like_a/b/a_fold"/>
</dbReference>
<reference evidence="10 11" key="1">
    <citation type="submission" date="2018-07" db="EMBL/GenBank/DDBJ databases">
        <title>Phylogenomic Insights into understanding Host Adaptation of Lactobacillus reuteri by a novel species, Lactobacillus spp. M31.</title>
        <authorList>
            <person name="Sharma S."/>
            <person name="Patil P."/>
            <person name="Korpole S."/>
            <person name="Patil P.B."/>
        </authorList>
    </citation>
    <scope>NUCLEOTIDE SEQUENCE [LARGE SCALE GENOMIC DNA]</scope>
    <source>
        <strain evidence="10 11">M31</strain>
    </source>
</reference>
<evidence type="ECO:0000256" key="1">
    <source>
        <dbReference type="ARBA" id="ARBA00004496"/>
    </source>
</evidence>
<dbReference type="Proteomes" id="UP000704341">
    <property type="component" value="Unassembled WGS sequence"/>
</dbReference>
<dbReference type="NCBIfam" id="TIGR02433">
    <property type="entry name" value="lysidine_TilS_C"/>
    <property type="match status" value="1"/>
</dbReference>
<dbReference type="CDD" id="cd01992">
    <property type="entry name" value="TilS_N"/>
    <property type="match status" value="1"/>
</dbReference>
<keyword evidence="6" id="KW-0067">ATP-binding</keyword>
<comment type="catalytic activity">
    <reaction evidence="7 8">
        <text>cytidine(34) in tRNA(Ile2) + L-lysine + ATP = lysidine(34) in tRNA(Ile2) + AMP + diphosphate + H(+)</text>
        <dbReference type="Rhea" id="RHEA:43744"/>
        <dbReference type="Rhea" id="RHEA-COMP:10625"/>
        <dbReference type="Rhea" id="RHEA-COMP:10670"/>
        <dbReference type="ChEBI" id="CHEBI:15378"/>
        <dbReference type="ChEBI" id="CHEBI:30616"/>
        <dbReference type="ChEBI" id="CHEBI:32551"/>
        <dbReference type="ChEBI" id="CHEBI:33019"/>
        <dbReference type="ChEBI" id="CHEBI:82748"/>
        <dbReference type="ChEBI" id="CHEBI:83665"/>
        <dbReference type="ChEBI" id="CHEBI:456215"/>
        <dbReference type="EC" id="6.3.4.19"/>
    </reaction>
</comment>
<comment type="function">
    <text evidence="8">Ligates lysine onto the cytidine present at position 34 of the AUA codon-specific tRNA(Ile) that contains the anticodon CAU, in an ATP-dependent manner. Cytidine is converted to lysidine, thus changing the amino acid specificity of the tRNA from methionine to isoleucine.</text>
</comment>
<dbReference type="NCBIfam" id="TIGR02432">
    <property type="entry name" value="lysidine_TilS_N"/>
    <property type="match status" value="1"/>
</dbReference>
<sequence>MLELQQEFERHLQRSRFFTAKDKVVVAVSTGVDSMVLLDLLQHLPANLRPHVIVAHMNHELRSQSWEEEKFIQQYCCRHQLDLAVAHWPLQQHPPKGIENAARQARYQFFKQTMKKNAASVLITAHHQNDLAETMLMKLVRGGQLRQLVGIEDQRSFADGLLVRPLLPFSKDTLRQYASKHQLKWYEDKTNHDLSIQRNRFRHEIIPLLEKENPQLLSHLAHYHQQLSALMTWQQQESAEQLSQLTDNNGNLLLDKLLAKHDDVQIILLQRWLNEQQVYDIKNNQLDELLKLIQNQNKPQQKVELPHHFLFEKKYSIGLIKKAKNHFENLQKPQAHVIELEQWYQVDKQTTIAISFNRMFFGGGTAVMPMWISPAQFPLQLRRWQKEDKLRLKGGHHQRVKRILINQKVSQEQRQQQLVLVDAHDDVIWLVNHKWSWLDRPDDYQEKWQLCFIGIKDKEKNK</sequence>
<dbReference type="EMBL" id="QORN01000002">
    <property type="protein sequence ID" value="MBD5805584.1"/>
    <property type="molecule type" value="Genomic_DNA"/>
</dbReference>
<dbReference type="SUPFAM" id="SSF52402">
    <property type="entry name" value="Adenine nucleotide alpha hydrolases-like"/>
    <property type="match status" value="1"/>
</dbReference>
<dbReference type="EC" id="6.3.4.19" evidence="8"/>
<keyword evidence="11" id="KW-1185">Reference proteome</keyword>
<dbReference type="PANTHER" id="PTHR43033">
    <property type="entry name" value="TRNA(ILE)-LYSIDINE SYNTHASE-RELATED"/>
    <property type="match status" value="1"/>
</dbReference>
<dbReference type="InterPro" id="IPR012795">
    <property type="entry name" value="tRNA_Ile_lys_synt_N"/>
</dbReference>
<dbReference type="Pfam" id="PF01171">
    <property type="entry name" value="ATP_bind_3"/>
    <property type="match status" value="1"/>
</dbReference>
<dbReference type="SMART" id="SM00977">
    <property type="entry name" value="TilS_C"/>
    <property type="match status" value="1"/>
</dbReference>
<dbReference type="InterPro" id="IPR012094">
    <property type="entry name" value="tRNA_Ile_lys_synt"/>
</dbReference>
<evidence type="ECO:0000256" key="8">
    <source>
        <dbReference type="HAMAP-Rule" id="MF_01161"/>
    </source>
</evidence>